<comment type="similarity">
    <text evidence="2">Belongs to the peptidase M20A family.</text>
</comment>
<dbReference type="InterPro" id="IPR001261">
    <property type="entry name" value="ArgE/DapE_CS"/>
</dbReference>
<dbReference type="Gene3D" id="3.40.630.10">
    <property type="entry name" value="Zn peptidases"/>
    <property type="match status" value="1"/>
</dbReference>
<dbReference type="Proteomes" id="UP000647491">
    <property type="component" value="Unassembled WGS sequence"/>
</dbReference>
<evidence type="ECO:0000256" key="1">
    <source>
        <dbReference type="ARBA" id="ARBA00001947"/>
    </source>
</evidence>
<dbReference type="InterPro" id="IPR036264">
    <property type="entry name" value="Bact_exopeptidase_dim_dom"/>
</dbReference>
<dbReference type="PANTHER" id="PTHR43808:SF31">
    <property type="entry name" value="N-ACETYL-L-CITRULLINE DEACETYLASE"/>
    <property type="match status" value="1"/>
</dbReference>
<keyword evidence="10" id="KW-1185">Reference proteome</keyword>
<keyword evidence="6" id="KW-0862">Zinc</keyword>
<evidence type="ECO:0000313" key="10">
    <source>
        <dbReference type="Proteomes" id="UP000647491"/>
    </source>
</evidence>
<dbReference type="SUPFAM" id="SSF53187">
    <property type="entry name" value="Zn-dependent exopeptidases"/>
    <property type="match status" value="1"/>
</dbReference>
<evidence type="ECO:0000256" key="5">
    <source>
        <dbReference type="ARBA" id="ARBA00022801"/>
    </source>
</evidence>
<proteinExistence type="inferred from homology"/>
<evidence type="ECO:0000256" key="2">
    <source>
        <dbReference type="ARBA" id="ARBA00006247"/>
    </source>
</evidence>
<dbReference type="RefSeq" id="WP_158358354.1">
    <property type="nucleotide sequence ID" value="NZ_JACRTJ010000016.1"/>
</dbReference>
<dbReference type="NCBIfam" id="NF005591">
    <property type="entry name" value="PRK07318.1"/>
    <property type="match status" value="1"/>
</dbReference>
<sequence length="467" mass="50946">MYREKIDKFIDAHKTEMLEDIAELCKIDSTKDSYRAGRPYGDGCFEALGAALHIAECYGFSINNYDNYVGTVDLNDKEKQLDILAHLDIVPAGDGWTVTEPFVPVVKDGKIYGRGTADDKGPAIAALYAMRAVKELGIPVKKNVRLILGTDEECGSSDIRHYYSVEEEAPMTFSPDASFPVINIEKGSLHGQFTAEFEKSQALPRMVSFKSGTKSNVVPSKAEALFEGLDGSDTEAFAHTLEAELGIRFDVTSEGGYMKIEAFGENGHASTPWKGKNALTGLLALIEKLELAECGQVEKIRALNKLMPHGDWFGKNLGIAMEDEESGQLTLTFSMLEITETSLSGDFDSRCPICSNEENTLKPAKAAMAGYGISLNNDSMNPPHHVPGDSQFVQTLLKSYEMYTGRKGECIAIGGGTYVHHLKNGVAFGAAMPETENNMHGPDEFAVIDELLMSAKIFAQVITELCC</sequence>
<dbReference type="PANTHER" id="PTHR43808">
    <property type="entry name" value="ACETYLORNITHINE DEACETYLASE"/>
    <property type="match status" value="1"/>
</dbReference>
<keyword evidence="3" id="KW-0645">Protease</keyword>
<dbReference type="EMBL" id="JACRTJ010000016">
    <property type="protein sequence ID" value="MBC8599117.1"/>
    <property type="molecule type" value="Genomic_DNA"/>
</dbReference>
<keyword evidence="8" id="KW-0482">Metalloprotease</keyword>
<dbReference type="InterPro" id="IPR002933">
    <property type="entry name" value="Peptidase_M20"/>
</dbReference>
<gene>
    <name evidence="9" type="primary">pepV</name>
    <name evidence="9" type="ORF">H8708_07725</name>
</gene>
<dbReference type="Gene3D" id="3.30.70.360">
    <property type="match status" value="2"/>
</dbReference>
<dbReference type="NCBIfam" id="TIGR01887">
    <property type="entry name" value="dipeptidaselike"/>
    <property type="match status" value="1"/>
</dbReference>
<keyword evidence="4" id="KW-0479">Metal-binding</keyword>
<comment type="cofactor">
    <cofactor evidence="1">
        <name>Zn(2+)</name>
        <dbReference type="ChEBI" id="CHEBI:29105"/>
    </cofactor>
</comment>
<dbReference type="InterPro" id="IPR010964">
    <property type="entry name" value="M20A_pepV-rel"/>
</dbReference>
<reference evidence="9 10" key="1">
    <citation type="submission" date="2020-08" db="EMBL/GenBank/DDBJ databases">
        <title>Genome public.</title>
        <authorList>
            <person name="Liu C."/>
            <person name="Sun Q."/>
        </authorList>
    </citation>
    <scope>NUCLEOTIDE SEQUENCE [LARGE SCALE GENOMIC DNA]</scope>
    <source>
        <strain evidence="9 10">BX10</strain>
    </source>
</reference>
<evidence type="ECO:0000256" key="7">
    <source>
        <dbReference type="ARBA" id="ARBA00022997"/>
    </source>
</evidence>
<dbReference type="Pfam" id="PF01546">
    <property type="entry name" value="Peptidase_M20"/>
    <property type="match status" value="1"/>
</dbReference>
<evidence type="ECO:0000256" key="8">
    <source>
        <dbReference type="ARBA" id="ARBA00023049"/>
    </source>
</evidence>
<accession>A0ABR7NSM9</accession>
<dbReference type="SUPFAM" id="SSF55031">
    <property type="entry name" value="Bacterial exopeptidase dimerisation domain"/>
    <property type="match status" value="1"/>
</dbReference>
<keyword evidence="7" id="KW-0224">Dipeptidase</keyword>
<dbReference type="InterPro" id="IPR050072">
    <property type="entry name" value="Peptidase_M20A"/>
</dbReference>
<comment type="caution">
    <text evidence="9">The sequence shown here is derived from an EMBL/GenBank/DDBJ whole genome shotgun (WGS) entry which is preliminary data.</text>
</comment>
<evidence type="ECO:0000313" key="9">
    <source>
        <dbReference type="EMBL" id="MBC8599117.1"/>
    </source>
</evidence>
<evidence type="ECO:0000256" key="6">
    <source>
        <dbReference type="ARBA" id="ARBA00022833"/>
    </source>
</evidence>
<dbReference type="PROSITE" id="PS00759">
    <property type="entry name" value="ARGE_DAPE_CPG2_2"/>
    <property type="match status" value="1"/>
</dbReference>
<keyword evidence="5" id="KW-0378">Hydrolase</keyword>
<evidence type="ECO:0000256" key="4">
    <source>
        <dbReference type="ARBA" id="ARBA00022723"/>
    </source>
</evidence>
<name>A0ABR7NSM9_9FIRM</name>
<evidence type="ECO:0000256" key="3">
    <source>
        <dbReference type="ARBA" id="ARBA00022670"/>
    </source>
</evidence>
<protein>
    <submittedName>
        <fullName evidence="9">Dipeptidase PepV</fullName>
    </submittedName>
</protein>
<organism evidence="9 10">
    <name type="scientific">Enterocloster hominis</name>
    <name type="common">ex Liu et al. 2021</name>
    <dbReference type="NCBI Taxonomy" id="2763663"/>
    <lineage>
        <taxon>Bacteria</taxon>
        <taxon>Bacillati</taxon>
        <taxon>Bacillota</taxon>
        <taxon>Clostridia</taxon>
        <taxon>Lachnospirales</taxon>
        <taxon>Lachnospiraceae</taxon>
        <taxon>Enterocloster</taxon>
    </lineage>
</organism>